<gene>
    <name evidence="2" type="ORF">CTEN210_05472</name>
</gene>
<reference evidence="2 3" key="1">
    <citation type="journal article" date="2021" name="Sci. Rep.">
        <title>The genome of the diatom Chaetoceros tenuissimus carries an ancient integrated fragment of an extant virus.</title>
        <authorList>
            <person name="Hongo Y."/>
            <person name="Kimura K."/>
            <person name="Takaki Y."/>
            <person name="Yoshida Y."/>
            <person name="Baba S."/>
            <person name="Kobayashi G."/>
            <person name="Nagasaki K."/>
            <person name="Hano T."/>
            <person name="Tomaru Y."/>
        </authorList>
    </citation>
    <scope>NUCLEOTIDE SEQUENCE [LARGE SCALE GENOMIC DNA]</scope>
    <source>
        <strain evidence="2 3">NIES-3715</strain>
    </source>
</reference>
<feature type="region of interest" description="Disordered" evidence="1">
    <location>
        <begin position="321"/>
        <end position="344"/>
    </location>
</feature>
<protein>
    <submittedName>
        <fullName evidence="2">Uncharacterized protein</fullName>
    </submittedName>
</protein>
<organism evidence="2 3">
    <name type="scientific">Chaetoceros tenuissimus</name>
    <dbReference type="NCBI Taxonomy" id="426638"/>
    <lineage>
        <taxon>Eukaryota</taxon>
        <taxon>Sar</taxon>
        <taxon>Stramenopiles</taxon>
        <taxon>Ochrophyta</taxon>
        <taxon>Bacillariophyta</taxon>
        <taxon>Coscinodiscophyceae</taxon>
        <taxon>Chaetocerotophycidae</taxon>
        <taxon>Chaetocerotales</taxon>
        <taxon>Chaetocerotaceae</taxon>
        <taxon>Chaetoceros</taxon>
    </lineage>
</organism>
<dbReference type="Proteomes" id="UP001054902">
    <property type="component" value="Unassembled WGS sequence"/>
</dbReference>
<sequence length="344" mass="38403">MAGSLMHASFGLVGGKAMFSPIWKAMEGSPKFIQFNPALLECLKDWKYILKNMMKNPTDISLLVAEYPHYTAYLDACGLGAGGVLLAGSLDFPPIVWQIEWPTEIKERFKKHEITINDLELAAIVLAWLSFENILTDMSNIRIGLSCDNTSAVAWNQKGSSSTSKVAGRLLRMLYLRVRDKGAGEAMTTNIAGIHNVLADIASRAFKDGKFFAANQNLISYFNSHFPLQQNESWQQFHLPIEWTSRVMSCLLGKQPAVESLRRLKRTGKSTLGTGSTTVKNFKWTPYSDSTQTQKSASQPWHLLHGSGKVATAMELQSKWDKSLKHSRPSPRPLNWQEQPVPST</sequence>
<comment type="caution">
    <text evidence="2">The sequence shown here is derived from an EMBL/GenBank/DDBJ whole genome shotgun (WGS) entry which is preliminary data.</text>
</comment>
<evidence type="ECO:0000313" key="3">
    <source>
        <dbReference type="Proteomes" id="UP001054902"/>
    </source>
</evidence>
<accession>A0AAD3CQ04</accession>
<name>A0AAD3CQ04_9STRA</name>
<dbReference type="AlphaFoldDB" id="A0AAD3CQ04"/>
<evidence type="ECO:0000313" key="2">
    <source>
        <dbReference type="EMBL" id="GFH48996.1"/>
    </source>
</evidence>
<evidence type="ECO:0000256" key="1">
    <source>
        <dbReference type="SAM" id="MobiDB-lite"/>
    </source>
</evidence>
<dbReference type="EMBL" id="BLLK01000029">
    <property type="protein sequence ID" value="GFH48996.1"/>
    <property type="molecule type" value="Genomic_DNA"/>
</dbReference>
<proteinExistence type="predicted"/>
<keyword evidence="3" id="KW-1185">Reference proteome</keyword>